<comment type="similarity">
    <text evidence="2 5">Belongs to the UDP-glycosyltransferase family.</text>
</comment>
<dbReference type="FunFam" id="3.40.50.2000:FF:000047">
    <property type="entry name" value="Glycosyltransferase"/>
    <property type="match status" value="1"/>
</dbReference>
<dbReference type="Proteomes" id="UP001443914">
    <property type="component" value="Unassembled WGS sequence"/>
</dbReference>
<dbReference type="GO" id="GO:0016135">
    <property type="term" value="P:saponin biosynthetic process"/>
    <property type="evidence" value="ECO:0007669"/>
    <property type="project" value="UniProtKB-ARBA"/>
</dbReference>
<evidence type="ECO:0000313" key="8">
    <source>
        <dbReference type="Proteomes" id="UP001443914"/>
    </source>
</evidence>
<dbReference type="PROSITE" id="PS00375">
    <property type="entry name" value="UDPGT"/>
    <property type="match status" value="1"/>
</dbReference>
<keyword evidence="3 5" id="KW-0328">Glycosyltransferase</keyword>
<dbReference type="EMBL" id="JBDFQZ010000004">
    <property type="protein sequence ID" value="KAK9735221.1"/>
    <property type="molecule type" value="Genomic_DNA"/>
</dbReference>
<reference evidence="7" key="1">
    <citation type="submission" date="2024-03" db="EMBL/GenBank/DDBJ databases">
        <title>WGS assembly of Saponaria officinalis var. Norfolk2.</title>
        <authorList>
            <person name="Jenkins J."/>
            <person name="Shu S."/>
            <person name="Grimwood J."/>
            <person name="Barry K."/>
            <person name="Goodstein D."/>
            <person name="Schmutz J."/>
            <person name="Leebens-Mack J."/>
            <person name="Osbourn A."/>
        </authorList>
    </citation>
    <scope>NUCLEOTIDE SEQUENCE [LARGE SCALE GENOMIC DNA]</scope>
    <source>
        <strain evidence="7">JIC</strain>
    </source>
</reference>
<dbReference type="SUPFAM" id="SSF53756">
    <property type="entry name" value="UDP-Glycosyltransferase/glycogen phosphorylase"/>
    <property type="match status" value="1"/>
</dbReference>
<evidence type="ECO:0000256" key="6">
    <source>
        <dbReference type="RuleBase" id="RU362057"/>
    </source>
</evidence>
<evidence type="ECO:0000256" key="5">
    <source>
        <dbReference type="RuleBase" id="RU003718"/>
    </source>
</evidence>
<evidence type="ECO:0000256" key="1">
    <source>
        <dbReference type="ARBA" id="ARBA00004721"/>
    </source>
</evidence>
<comment type="caution">
    <text evidence="7">The sequence shown here is derived from an EMBL/GenBank/DDBJ whole genome shotgun (WGS) entry which is preliminary data.</text>
</comment>
<accession>A0AAW1LNP4</accession>
<name>A0AAW1LNP4_SAPOF</name>
<dbReference type="FunFam" id="3.40.50.2000:FF:000071">
    <property type="entry name" value="Glycosyltransferase"/>
    <property type="match status" value="1"/>
</dbReference>
<evidence type="ECO:0000256" key="2">
    <source>
        <dbReference type="ARBA" id="ARBA00009995"/>
    </source>
</evidence>
<evidence type="ECO:0000313" key="7">
    <source>
        <dbReference type="EMBL" id="KAK9735221.1"/>
    </source>
</evidence>
<dbReference type="AlphaFoldDB" id="A0AAW1LNP4"/>
<dbReference type="PANTHER" id="PTHR48047">
    <property type="entry name" value="GLYCOSYLTRANSFERASE"/>
    <property type="match status" value="1"/>
</dbReference>
<proteinExistence type="inferred from homology"/>
<protein>
    <recommendedName>
        <fullName evidence="6">Glycosyltransferase</fullName>
        <ecNumber evidence="6">2.4.1.-</ecNumber>
    </recommendedName>
</protein>
<evidence type="ECO:0000256" key="3">
    <source>
        <dbReference type="ARBA" id="ARBA00022676"/>
    </source>
</evidence>
<dbReference type="Gene3D" id="3.40.50.2000">
    <property type="entry name" value="Glycogen Phosphorylase B"/>
    <property type="match status" value="2"/>
</dbReference>
<dbReference type="Pfam" id="PF00201">
    <property type="entry name" value="UDPGT"/>
    <property type="match status" value="1"/>
</dbReference>
<comment type="pathway">
    <text evidence="1">Secondary metabolite biosynthesis; terpenoid biosynthesis.</text>
</comment>
<evidence type="ECO:0000256" key="4">
    <source>
        <dbReference type="ARBA" id="ARBA00022679"/>
    </source>
</evidence>
<dbReference type="InterPro" id="IPR035595">
    <property type="entry name" value="UDP_glycos_trans_CS"/>
</dbReference>
<dbReference type="InterPro" id="IPR002213">
    <property type="entry name" value="UDP_glucos_trans"/>
</dbReference>
<organism evidence="7 8">
    <name type="scientific">Saponaria officinalis</name>
    <name type="common">Common soapwort</name>
    <name type="synonym">Lychnis saponaria</name>
    <dbReference type="NCBI Taxonomy" id="3572"/>
    <lineage>
        <taxon>Eukaryota</taxon>
        <taxon>Viridiplantae</taxon>
        <taxon>Streptophyta</taxon>
        <taxon>Embryophyta</taxon>
        <taxon>Tracheophyta</taxon>
        <taxon>Spermatophyta</taxon>
        <taxon>Magnoliopsida</taxon>
        <taxon>eudicotyledons</taxon>
        <taxon>Gunneridae</taxon>
        <taxon>Pentapetalae</taxon>
        <taxon>Caryophyllales</taxon>
        <taxon>Caryophyllaceae</taxon>
        <taxon>Caryophylleae</taxon>
        <taxon>Saponaria</taxon>
    </lineage>
</organism>
<keyword evidence="8" id="KW-1185">Reference proteome</keyword>
<keyword evidence="4 5" id="KW-0808">Transferase</keyword>
<dbReference type="EC" id="2.4.1.-" evidence="6"/>
<dbReference type="GO" id="GO:0016104">
    <property type="term" value="P:triterpenoid biosynthetic process"/>
    <property type="evidence" value="ECO:0007669"/>
    <property type="project" value="UniProtKB-ARBA"/>
</dbReference>
<dbReference type="CDD" id="cd03784">
    <property type="entry name" value="GT1_Gtf-like"/>
    <property type="match status" value="1"/>
</dbReference>
<dbReference type="GO" id="GO:0035251">
    <property type="term" value="F:UDP-glucosyltransferase activity"/>
    <property type="evidence" value="ECO:0007669"/>
    <property type="project" value="TreeGrafter"/>
</dbReference>
<gene>
    <name evidence="7" type="ORF">RND81_04G191700</name>
</gene>
<sequence length="484" mass="54509">MGTEPQRLHVVFIPLMAAGHMIPTLDIAKLFAAHHIKTTIVTTPFNAPTFLRPLRSYSNVGPPVDVKVIPFPSKEAGLPEGLENFEHFTSDEMSLKFLRATELLKEPLVQVLEKCDPKANCLVADMLLPFATEVAAIFDIPRLVFHGTCCFALCVMNAFLKYEPHKSVSNNDEEFVIPHLPHEIKITKMQLIDDIRQNKQNSDMIDVLGRALESVSKSYGVIVNSFYGLEPEYADYYRKVMGRKTWQIGPVSLCNRENEDKFQRGKESSIDEHTCLKWLDSKKPNSVIYICFGSLTEVSPLQLHEIAKGLEASEQDFIWVVRISNKNGEENDEFLPNGFEDRMKGKGLIIKGWAPQVLILDHEAVGGFITHCGWNSTLEGISCGVPMVTWPAFAEQFYIEKLVTEILKTGIAVGSKLWSRTVECSVKWEDIKEAVRRLMVGEEGVEMRIRAMKLKDMARMAIEEGGSSHSELSSLIKELSNYNA</sequence>
<dbReference type="PANTHER" id="PTHR48047:SF45">
    <property type="entry name" value="SCOPOLETIN GLUCOSYLTRANSFERASE-LIKE"/>
    <property type="match status" value="1"/>
</dbReference>